<comment type="subcellular location">
    <subcellularLocation>
        <location evidence="1">Nucleus</location>
        <location evidence="1">Nucleolus</location>
    </subcellularLocation>
</comment>
<keyword evidence="9" id="KW-0863">Zinc-finger</keyword>
<evidence type="ECO:0000313" key="13">
    <source>
        <dbReference type="Proteomes" id="UP001359559"/>
    </source>
</evidence>
<dbReference type="Proteomes" id="UP001359559">
    <property type="component" value="Unassembled WGS sequence"/>
</dbReference>
<reference evidence="12 13" key="1">
    <citation type="submission" date="2024-01" db="EMBL/GenBank/DDBJ databases">
        <title>The genomes of 5 underutilized Papilionoideae crops provide insights into root nodulation and disease resistance.</title>
        <authorList>
            <person name="Yuan L."/>
        </authorList>
    </citation>
    <scope>NUCLEOTIDE SEQUENCE [LARGE SCALE GENOMIC DNA]</scope>
    <source>
        <strain evidence="12">LY-2023</strain>
        <tissue evidence="12">Leaf</tissue>
    </source>
</reference>
<dbReference type="GO" id="GO:0005730">
    <property type="term" value="C:nucleolus"/>
    <property type="evidence" value="ECO:0007669"/>
    <property type="project" value="UniProtKB-SubCell"/>
</dbReference>
<gene>
    <name evidence="12" type="ORF">RJT34_29772</name>
</gene>
<protein>
    <recommendedName>
        <fullName evidence="11">C2H2-type domain-containing protein</fullName>
    </recommendedName>
</protein>
<dbReference type="Pfam" id="PF17800">
    <property type="entry name" value="NPL"/>
    <property type="match status" value="1"/>
</dbReference>
<keyword evidence="8" id="KW-0539">Nucleus</keyword>
<feature type="compositionally biased region" description="Acidic residues" evidence="10">
    <location>
        <begin position="184"/>
        <end position="221"/>
    </location>
</feature>
<proteinExistence type="inferred from homology"/>
<evidence type="ECO:0000256" key="3">
    <source>
        <dbReference type="ARBA" id="ARBA00022491"/>
    </source>
</evidence>
<evidence type="ECO:0000313" key="12">
    <source>
        <dbReference type="EMBL" id="KAK7262209.1"/>
    </source>
</evidence>
<evidence type="ECO:0000256" key="2">
    <source>
        <dbReference type="ARBA" id="ARBA00006673"/>
    </source>
</evidence>
<accession>A0AAN9I221</accession>
<evidence type="ECO:0000256" key="8">
    <source>
        <dbReference type="ARBA" id="ARBA00023242"/>
    </source>
</evidence>
<evidence type="ECO:0000256" key="5">
    <source>
        <dbReference type="ARBA" id="ARBA00022853"/>
    </source>
</evidence>
<dbReference type="AlphaFoldDB" id="A0AAN9I221"/>
<evidence type="ECO:0000256" key="10">
    <source>
        <dbReference type="SAM" id="MobiDB-lite"/>
    </source>
</evidence>
<keyword evidence="3" id="KW-0678">Repressor</keyword>
<feature type="compositionally biased region" description="Basic residues" evidence="10">
    <location>
        <begin position="306"/>
        <end position="315"/>
    </location>
</feature>
<dbReference type="InterPro" id="IPR041232">
    <property type="entry name" value="NPL"/>
</dbReference>
<dbReference type="FunFam" id="2.60.120.340:FF:000004">
    <property type="entry name" value="Histone deacetylase HDT1"/>
    <property type="match status" value="1"/>
</dbReference>
<feature type="region of interest" description="Disordered" evidence="10">
    <location>
        <begin position="154"/>
        <end position="315"/>
    </location>
</feature>
<dbReference type="PROSITE" id="PS50157">
    <property type="entry name" value="ZINC_FINGER_C2H2_2"/>
    <property type="match status" value="1"/>
</dbReference>
<comment type="caution">
    <text evidence="12">The sequence shown here is derived from an EMBL/GenBank/DDBJ whole genome shotgun (WGS) entry which is preliminary data.</text>
</comment>
<evidence type="ECO:0000256" key="9">
    <source>
        <dbReference type="PROSITE-ProRule" id="PRU00042"/>
    </source>
</evidence>
<feature type="domain" description="C2H2-type" evidence="11">
    <location>
        <begin position="289"/>
        <end position="315"/>
    </location>
</feature>
<organism evidence="12 13">
    <name type="scientific">Clitoria ternatea</name>
    <name type="common">Butterfly pea</name>
    <dbReference type="NCBI Taxonomy" id="43366"/>
    <lineage>
        <taxon>Eukaryota</taxon>
        <taxon>Viridiplantae</taxon>
        <taxon>Streptophyta</taxon>
        <taxon>Embryophyta</taxon>
        <taxon>Tracheophyta</taxon>
        <taxon>Spermatophyta</taxon>
        <taxon>Magnoliopsida</taxon>
        <taxon>eudicotyledons</taxon>
        <taxon>Gunneridae</taxon>
        <taxon>Pentapetalae</taxon>
        <taxon>rosids</taxon>
        <taxon>fabids</taxon>
        <taxon>Fabales</taxon>
        <taxon>Fabaceae</taxon>
        <taxon>Papilionoideae</taxon>
        <taxon>50 kb inversion clade</taxon>
        <taxon>NPAAA clade</taxon>
        <taxon>indigoferoid/millettioid clade</taxon>
        <taxon>Phaseoleae</taxon>
        <taxon>Clitoria</taxon>
    </lineage>
</organism>
<dbReference type="GO" id="GO:0006325">
    <property type="term" value="P:chromatin organization"/>
    <property type="evidence" value="ECO:0007669"/>
    <property type="project" value="UniProtKB-KW"/>
</dbReference>
<feature type="compositionally biased region" description="Basic and acidic residues" evidence="10">
    <location>
        <begin position="170"/>
        <end position="183"/>
    </location>
</feature>
<dbReference type="EMBL" id="JAYKXN010000008">
    <property type="protein sequence ID" value="KAK7262209.1"/>
    <property type="molecule type" value="Genomic_DNA"/>
</dbReference>
<keyword evidence="6" id="KW-0805">Transcription regulation</keyword>
<feature type="compositionally biased region" description="Polar residues" evidence="10">
    <location>
        <begin position="155"/>
        <end position="169"/>
    </location>
</feature>
<keyword evidence="9" id="KW-0862">Zinc</keyword>
<keyword evidence="7" id="KW-0804">Transcription</keyword>
<dbReference type="Gene3D" id="2.60.120.340">
    <property type="entry name" value="Nucleoplasmin core domain"/>
    <property type="match status" value="1"/>
</dbReference>
<evidence type="ECO:0000256" key="7">
    <source>
        <dbReference type="ARBA" id="ARBA00023163"/>
    </source>
</evidence>
<evidence type="ECO:0000259" key="11">
    <source>
        <dbReference type="PROSITE" id="PS50157"/>
    </source>
</evidence>
<dbReference type="PROSITE" id="PS00028">
    <property type="entry name" value="ZINC_FINGER_C2H2_1"/>
    <property type="match status" value="1"/>
</dbReference>
<dbReference type="SMART" id="SM00355">
    <property type="entry name" value="ZnF_C2H2"/>
    <property type="match status" value="1"/>
</dbReference>
<comment type="similarity">
    <text evidence="2">Belongs to the histone deacetylase HD2 family.</text>
</comment>
<evidence type="ECO:0000256" key="6">
    <source>
        <dbReference type="ARBA" id="ARBA00023015"/>
    </source>
</evidence>
<evidence type="ECO:0000256" key="4">
    <source>
        <dbReference type="ARBA" id="ARBA00022801"/>
    </source>
</evidence>
<feature type="compositionally biased region" description="Polar residues" evidence="10">
    <location>
        <begin position="277"/>
        <end position="303"/>
    </location>
</feature>
<sequence length="315" mass="34481">MSKVHRDKTVFEILFFSSSLSSLSLFSIPSSSQMEVPMEFWGVEVKAGQSVKVDPMEPSGGYIHLSQVSLGEVKKDKIEPVVLYVKVDEQKLVLGTLIKDEIPQISLDLVLDSESELSHNSKAVSVYFCGYKVLTDDDNESEFETKTGDVKVAKTSKSVPASTKQGNTFDSKKDEKTVEPKKDEEDDSDDDESDDDDLLGDMDADEDSDDEENDSDEDDEETPVKKVDVNKKRRSESASKTPLSNKKVKNALTPEKSDGKKIVHQATPHPIKKGGKTPNSVGKGSGGQLSCNTCSKSFTSESGLLQHKKAKHGGQ</sequence>
<keyword evidence="4" id="KW-0378">Hydrolase</keyword>
<keyword evidence="9" id="KW-0479">Metal-binding</keyword>
<dbReference type="InterPro" id="IPR013087">
    <property type="entry name" value="Znf_C2H2_type"/>
</dbReference>
<dbReference type="GO" id="GO:0016787">
    <property type="term" value="F:hydrolase activity"/>
    <property type="evidence" value="ECO:0007669"/>
    <property type="project" value="UniProtKB-KW"/>
</dbReference>
<keyword evidence="5" id="KW-0156">Chromatin regulator</keyword>
<dbReference type="GO" id="GO:0008270">
    <property type="term" value="F:zinc ion binding"/>
    <property type="evidence" value="ECO:0007669"/>
    <property type="project" value="UniProtKB-KW"/>
</dbReference>
<keyword evidence="13" id="KW-1185">Reference proteome</keyword>
<name>A0AAN9I221_CLITE</name>
<evidence type="ECO:0000256" key="1">
    <source>
        <dbReference type="ARBA" id="ARBA00004604"/>
    </source>
</evidence>